<reference evidence="2" key="1">
    <citation type="submission" date="2020-05" db="EMBL/GenBank/DDBJ databases">
        <title>Mycena genomes resolve the evolution of fungal bioluminescence.</title>
        <authorList>
            <person name="Tsai I.J."/>
        </authorList>
    </citation>
    <scope>NUCLEOTIDE SEQUENCE</scope>
    <source>
        <strain evidence="2">110903Hualien_Pintung</strain>
    </source>
</reference>
<proteinExistence type="predicted"/>
<name>A0A8H6S462_MYCCL</name>
<organism evidence="2 3">
    <name type="scientific">Mycena chlorophos</name>
    <name type="common">Agaric fungus</name>
    <name type="synonym">Agaricus chlorophos</name>
    <dbReference type="NCBI Taxonomy" id="658473"/>
    <lineage>
        <taxon>Eukaryota</taxon>
        <taxon>Fungi</taxon>
        <taxon>Dikarya</taxon>
        <taxon>Basidiomycota</taxon>
        <taxon>Agaricomycotina</taxon>
        <taxon>Agaricomycetes</taxon>
        <taxon>Agaricomycetidae</taxon>
        <taxon>Agaricales</taxon>
        <taxon>Marasmiineae</taxon>
        <taxon>Mycenaceae</taxon>
        <taxon>Mycena</taxon>
    </lineage>
</organism>
<feature type="region of interest" description="Disordered" evidence="1">
    <location>
        <begin position="473"/>
        <end position="500"/>
    </location>
</feature>
<feature type="compositionally biased region" description="Polar residues" evidence="1">
    <location>
        <begin position="264"/>
        <end position="274"/>
    </location>
</feature>
<evidence type="ECO:0000256" key="1">
    <source>
        <dbReference type="SAM" id="MobiDB-lite"/>
    </source>
</evidence>
<dbReference type="AlphaFoldDB" id="A0A8H6S462"/>
<protein>
    <submittedName>
        <fullName evidence="2">Uncharacterized protein</fullName>
    </submittedName>
</protein>
<sequence length="500" mass="55128">MAAIRASDAHSRLSLIAAHRLDPSPGSTSTDVLIAPEMVFSFSGILNNASVSPAQLLASQLAQHFVDYLRVNGNELGIAPVSSLYLGPDGLPKLIITPARCSPDGPHLRRGHALLTAIHLKYIWTTTDDSDSRIHPFAPNLTLPFRLLLDNVIRRFCTWQLVKRYPLVFGSWAQQLDVERPFFKKLFRSVSRIATRSTNDSFRRKCNRRFKTMQEQHEDDELALDDEEVFSLSIELCYRNHLRRPRFKGSAIANSGLDDDNELSQDPTTPQSSPDFDEDYLWPDVAPLLPAPISMDDETSTKLAYQDPFDFWHDSDAEDETNIPNSSYEGISEPDRGDRGAFSLLVSSTTDNDPKTLYQDPYDFWHDSDAEDEDDTPASSYDDSPESGPNRGGGDELLDWDDDGDVQMHDSSCPGSGSADAIDASLGPRTKLSPSAEADSNCQAAAFSGQCQMGQEDLELAFESDDEAMVPHHASAGDIGTEGGCGAISDGALLDEEDWM</sequence>
<dbReference type="EMBL" id="JACAZE010000024">
    <property type="protein sequence ID" value="KAF7291716.1"/>
    <property type="molecule type" value="Genomic_DNA"/>
</dbReference>
<feature type="region of interest" description="Disordered" evidence="1">
    <location>
        <begin position="313"/>
        <end position="440"/>
    </location>
</feature>
<feature type="region of interest" description="Disordered" evidence="1">
    <location>
        <begin position="253"/>
        <end position="281"/>
    </location>
</feature>
<feature type="compositionally biased region" description="Acidic residues" evidence="1">
    <location>
        <begin position="396"/>
        <end position="405"/>
    </location>
</feature>
<accession>A0A8H6S462</accession>
<evidence type="ECO:0000313" key="2">
    <source>
        <dbReference type="EMBL" id="KAF7291716.1"/>
    </source>
</evidence>
<comment type="caution">
    <text evidence="2">The sequence shown here is derived from an EMBL/GenBank/DDBJ whole genome shotgun (WGS) entry which is preliminary data.</text>
</comment>
<dbReference type="OrthoDB" id="3141012at2759"/>
<dbReference type="Proteomes" id="UP000613580">
    <property type="component" value="Unassembled WGS sequence"/>
</dbReference>
<evidence type="ECO:0000313" key="3">
    <source>
        <dbReference type="Proteomes" id="UP000613580"/>
    </source>
</evidence>
<gene>
    <name evidence="2" type="ORF">HMN09_01263200</name>
</gene>
<keyword evidence="3" id="KW-1185">Reference proteome</keyword>